<dbReference type="SUPFAM" id="SSF50969">
    <property type="entry name" value="YVTN repeat-like/Quinoprotein amine dehydrogenase"/>
    <property type="match status" value="1"/>
</dbReference>
<keyword evidence="2" id="KW-1185">Reference proteome</keyword>
<dbReference type="Proteomes" id="UP000641853">
    <property type="component" value="Unassembled WGS sequence"/>
</dbReference>
<accession>A0A8H6R2D8</accession>
<dbReference type="Gene3D" id="2.130.10.10">
    <property type="entry name" value="YVTN repeat-like/Quinoprotein amine dehydrogenase"/>
    <property type="match status" value="1"/>
</dbReference>
<dbReference type="AlphaFoldDB" id="A0A8H6R2D8"/>
<evidence type="ECO:0000313" key="1">
    <source>
        <dbReference type="EMBL" id="KAF7184636.1"/>
    </source>
</evidence>
<sequence>MVYLSVQDKHEEGGGIPVVDFEVQVTFLMEVVGFLDAAAQGAGELGAGEEPRSTQRYVPHSNCAFSLDGAWVWVYRPDAMADRGPDILVVLRAETGEEVARTELDSVGQGAGLALHPDGRHVLLDVGEGQDGVKLYRAALTGDDIDLHSYGWDDRCLVDLSPDGRRFMTVDHGRYDIAFHVFPSGEEVLRLPVEAFGYEYGVDEACMHWNGGFLSADIAVITIAGEKDDKEWHCHYSIDLRSGIPLGRFEAHSRDNYDFEPLGDGTWIVSGPDGSPVHCQSSMTLGGVQNSAVDCD</sequence>
<dbReference type="InterPro" id="IPR015943">
    <property type="entry name" value="WD40/YVTN_repeat-like_dom_sf"/>
</dbReference>
<comment type="caution">
    <text evidence="1">The sequence shown here is derived from an EMBL/GenBank/DDBJ whole genome shotgun (WGS) entry which is preliminary data.</text>
</comment>
<organism evidence="1 2">
    <name type="scientific">Aspergillus felis</name>
    <dbReference type="NCBI Taxonomy" id="1287682"/>
    <lineage>
        <taxon>Eukaryota</taxon>
        <taxon>Fungi</taxon>
        <taxon>Dikarya</taxon>
        <taxon>Ascomycota</taxon>
        <taxon>Pezizomycotina</taxon>
        <taxon>Eurotiomycetes</taxon>
        <taxon>Eurotiomycetidae</taxon>
        <taxon>Eurotiales</taxon>
        <taxon>Aspergillaceae</taxon>
        <taxon>Aspergillus</taxon>
        <taxon>Aspergillus subgen. Fumigati</taxon>
    </lineage>
</organism>
<name>A0A8H6R2D8_9EURO</name>
<protein>
    <submittedName>
        <fullName evidence="1">Uncharacterized protein</fullName>
    </submittedName>
</protein>
<dbReference type="InterPro" id="IPR011044">
    <property type="entry name" value="Quino_amine_DH_bsu"/>
</dbReference>
<reference evidence="1" key="1">
    <citation type="submission" date="2020-06" db="EMBL/GenBank/DDBJ databases">
        <title>Draft genome sequences of strains closely related to Aspergillus parafelis and Aspergillus hiratsukae.</title>
        <authorList>
            <person name="Dos Santos R.A.C."/>
            <person name="Rivero-Menendez O."/>
            <person name="Steenwyk J.L."/>
            <person name="Mead M.E."/>
            <person name="Goldman G.H."/>
            <person name="Alastruey-Izquierdo A."/>
            <person name="Rokas A."/>
        </authorList>
    </citation>
    <scope>NUCLEOTIDE SEQUENCE</scope>
    <source>
        <strain evidence="1">CNM-CM7691</strain>
    </source>
</reference>
<proteinExistence type="predicted"/>
<dbReference type="EMBL" id="JACBAG010001590">
    <property type="protein sequence ID" value="KAF7184636.1"/>
    <property type="molecule type" value="Genomic_DNA"/>
</dbReference>
<evidence type="ECO:0000313" key="2">
    <source>
        <dbReference type="Proteomes" id="UP000641853"/>
    </source>
</evidence>
<gene>
    <name evidence="1" type="ORF">CNMCM7691_005879</name>
</gene>